<keyword evidence="4 8" id="KW-0285">Flavoprotein</keyword>
<evidence type="ECO:0000256" key="8">
    <source>
        <dbReference type="RuleBase" id="RU003862"/>
    </source>
</evidence>
<dbReference type="Pfam" id="PF02219">
    <property type="entry name" value="MTHFR"/>
    <property type="match status" value="1"/>
</dbReference>
<evidence type="ECO:0000256" key="7">
    <source>
        <dbReference type="ARBA" id="ARBA00048628"/>
    </source>
</evidence>
<evidence type="ECO:0000256" key="2">
    <source>
        <dbReference type="ARBA" id="ARBA00004777"/>
    </source>
</evidence>
<evidence type="ECO:0000256" key="3">
    <source>
        <dbReference type="ARBA" id="ARBA00006743"/>
    </source>
</evidence>
<evidence type="ECO:0000256" key="1">
    <source>
        <dbReference type="ARBA" id="ARBA00001974"/>
    </source>
</evidence>
<organism evidence="9 10">
    <name type="scientific">Streptomyces vulcanius</name>
    <dbReference type="NCBI Taxonomy" id="1441876"/>
    <lineage>
        <taxon>Bacteria</taxon>
        <taxon>Bacillati</taxon>
        <taxon>Actinomycetota</taxon>
        <taxon>Actinomycetes</taxon>
        <taxon>Kitasatosporales</taxon>
        <taxon>Streptomycetaceae</taxon>
        <taxon>Streptomyces</taxon>
    </lineage>
</organism>
<dbReference type="InterPro" id="IPR003171">
    <property type="entry name" value="Mehydrof_redctse-like"/>
</dbReference>
<comment type="pathway">
    <text evidence="2 8">One-carbon metabolism; tetrahydrofolate interconversion.</text>
</comment>
<dbReference type="GO" id="GO:0004489">
    <property type="term" value="F:methylenetetrahydrofolate reductase [NAD(P)H] activity"/>
    <property type="evidence" value="ECO:0007669"/>
    <property type="project" value="UniProtKB-EC"/>
</dbReference>
<comment type="cofactor">
    <cofactor evidence="1 8">
        <name>FAD</name>
        <dbReference type="ChEBI" id="CHEBI:57692"/>
    </cofactor>
</comment>
<comment type="catalytic activity">
    <reaction evidence="7">
        <text>(6S)-5-methyl-5,6,7,8-tetrahydrofolate + NAD(+) = (6R)-5,10-methylene-5,6,7,8-tetrahydrofolate + NADH + H(+)</text>
        <dbReference type="Rhea" id="RHEA:19821"/>
        <dbReference type="ChEBI" id="CHEBI:15378"/>
        <dbReference type="ChEBI" id="CHEBI:15636"/>
        <dbReference type="ChEBI" id="CHEBI:18608"/>
        <dbReference type="ChEBI" id="CHEBI:57540"/>
        <dbReference type="ChEBI" id="CHEBI:57945"/>
        <dbReference type="EC" id="1.5.1.54"/>
    </reaction>
    <physiologicalReaction direction="right-to-left" evidence="7">
        <dbReference type="Rhea" id="RHEA:19823"/>
    </physiologicalReaction>
</comment>
<evidence type="ECO:0000313" key="10">
    <source>
        <dbReference type="Proteomes" id="UP001595839"/>
    </source>
</evidence>
<evidence type="ECO:0000256" key="5">
    <source>
        <dbReference type="ARBA" id="ARBA00022827"/>
    </source>
</evidence>
<comment type="similarity">
    <text evidence="3 8">Belongs to the methylenetetrahydrofolate reductase family.</text>
</comment>
<dbReference type="InterPro" id="IPR029041">
    <property type="entry name" value="FAD-linked_oxidoreductase-like"/>
</dbReference>
<keyword evidence="6 8" id="KW-0560">Oxidoreductase</keyword>
<accession>A0ABV9B683</accession>
<sequence>MVNLSNTEAAGHRSRPSSLADLVRNMSYEVMPFKKTEQDVVDHVPTTVPLTVTVTEAKGIDATLGLTERLLGHGYQVAPHLPARLFVDDKHVADVVGRLGNAGVKSVFVVGGDTHTPTGRFTGAFDLLQAMQELGHPFQDVGIGGYPEGHGAIPQQAIEQALRLKAPLASRVLTQICFDASTTSRWAADLVTAEIDLPVFVGIPGPVSRQKLIRISAGIGLGQSARFLQKQQSLLWRFLLPGVYNPTKLARQLGAAAPRTDNNISGLHIFTFNELRRTELWRRELLASLAEREDRS</sequence>
<evidence type="ECO:0000256" key="4">
    <source>
        <dbReference type="ARBA" id="ARBA00022630"/>
    </source>
</evidence>
<name>A0ABV9B683_9ACTN</name>
<keyword evidence="10" id="KW-1185">Reference proteome</keyword>
<evidence type="ECO:0000313" key="9">
    <source>
        <dbReference type="EMBL" id="MFC4506001.1"/>
    </source>
</evidence>
<dbReference type="SUPFAM" id="SSF51730">
    <property type="entry name" value="FAD-linked oxidoreductase"/>
    <property type="match status" value="1"/>
</dbReference>
<protein>
    <recommendedName>
        <fullName evidence="8">Methylenetetrahydrofolate reductase</fullName>
    </recommendedName>
</protein>
<keyword evidence="5 8" id="KW-0274">FAD</keyword>
<dbReference type="Gene3D" id="3.20.20.220">
    <property type="match status" value="1"/>
</dbReference>
<dbReference type="PANTHER" id="PTHR45754:SF3">
    <property type="entry name" value="METHYLENETETRAHYDROFOLATE REDUCTASE (NADPH)"/>
    <property type="match status" value="1"/>
</dbReference>
<dbReference type="Proteomes" id="UP001595839">
    <property type="component" value="Unassembled WGS sequence"/>
</dbReference>
<evidence type="ECO:0000256" key="6">
    <source>
        <dbReference type="ARBA" id="ARBA00023002"/>
    </source>
</evidence>
<proteinExistence type="inferred from homology"/>
<gene>
    <name evidence="9" type="ORF">ACFPIH_42250</name>
</gene>
<reference evidence="10" key="1">
    <citation type="journal article" date="2019" name="Int. J. Syst. Evol. Microbiol.">
        <title>The Global Catalogue of Microorganisms (GCM) 10K type strain sequencing project: providing services to taxonomists for standard genome sequencing and annotation.</title>
        <authorList>
            <consortium name="The Broad Institute Genomics Platform"/>
            <consortium name="The Broad Institute Genome Sequencing Center for Infectious Disease"/>
            <person name="Wu L."/>
            <person name="Ma J."/>
        </authorList>
    </citation>
    <scope>NUCLEOTIDE SEQUENCE [LARGE SCALE GENOMIC DNA]</scope>
    <source>
        <strain evidence="10">CGMCC 4.7177</strain>
    </source>
</reference>
<dbReference type="RefSeq" id="WP_381183336.1">
    <property type="nucleotide sequence ID" value="NZ_JBHSFK010000039.1"/>
</dbReference>
<comment type="caution">
    <text evidence="9">The sequence shown here is derived from an EMBL/GenBank/DDBJ whole genome shotgun (WGS) entry which is preliminary data.</text>
</comment>
<dbReference type="PANTHER" id="PTHR45754">
    <property type="entry name" value="METHYLENETETRAHYDROFOLATE REDUCTASE"/>
    <property type="match status" value="1"/>
</dbReference>
<dbReference type="EMBL" id="JBHSFK010000039">
    <property type="protein sequence ID" value="MFC4506001.1"/>
    <property type="molecule type" value="Genomic_DNA"/>
</dbReference>